<dbReference type="InterPro" id="IPR051260">
    <property type="entry name" value="Diverse_substr_monoxygenases"/>
</dbReference>
<dbReference type="SUPFAM" id="SSF51679">
    <property type="entry name" value="Bacterial luciferase-like"/>
    <property type="match status" value="1"/>
</dbReference>
<keyword evidence="4 6" id="KW-0503">Monooxygenase</keyword>
<dbReference type="NCBIfam" id="TIGR03571">
    <property type="entry name" value="lucif_BA3436"/>
    <property type="match status" value="1"/>
</dbReference>
<sequence length="320" mass="36656">MKHMEKFANHFGYNRMFAKDQLTLGVHIPIENYQFHAPTMEKQVELVQKAEQYGFTGVWLRDVLLQDPDFGDPATGQIYDMMIYLTYLASKTEKIAFGTSATVLSLRHPLRVAKEIATLDQLFPERIMLGVSSGDRRADFKALGVSHETRGEKFREAFAYLEEILYKNFPSIQSTLGEVHGANLVPKPSKRVPTFITGFSQQNMEWFAEHGDGWMYYPRSPVHQAGAIGQWRELVEDYHPDVFKPFIQPMHLDLSEDPNERPTPIRLGYRTGRKALIELLDIYKSIGVNHLFLALFDGQRPADEVLDELGEEVLPHFPAL</sequence>
<keyword evidence="2" id="KW-0288">FMN</keyword>
<evidence type="ECO:0000256" key="1">
    <source>
        <dbReference type="ARBA" id="ARBA00022630"/>
    </source>
</evidence>
<name>A0A9W3ZUI5_BACTO</name>
<gene>
    <name evidence="6" type="ORF">KNN_02548</name>
</gene>
<dbReference type="AlphaFoldDB" id="A0A9W3ZUI5"/>
<dbReference type="PANTHER" id="PTHR30011:SF16">
    <property type="entry name" value="C2H2 FINGER DOMAIN TRANSCRIPTION FACTOR (EUROFUNG)-RELATED"/>
    <property type="match status" value="1"/>
</dbReference>
<reference evidence="6 7" key="1">
    <citation type="submission" date="2015-05" db="EMBL/GenBank/DDBJ databases">
        <title>Whole genome sequence of Bacillus thuringiensis serovar tolworthi Pasteur Institute Standard strain.</title>
        <authorList>
            <person name="Kanda K."/>
            <person name="Nakashima K."/>
            <person name="Nagano Y."/>
        </authorList>
    </citation>
    <scope>NUCLEOTIDE SEQUENCE [LARGE SCALE GENOMIC DNA]</scope>
    <source>
        <strain evidence="6 7">Pasteur Institute Standard strain</strain>
    </source>
</reference>
<dbReference type="GO" id="GO:0016705">
    <property type="term" value="F:oxidoreductase activity, acting on paired donors, with incorporation or reduction of molecular oxygen"/>
    <property type="evidence" value="ECO:0007669"/>
    <property type="project" value="InterPro"/>
</dbReference>
<dbReference type="Pfam" id="PF00296">
    <property type="entry name" value="Bac_luciferase"/>
    <property type="match status" value="1"/>
</dbReference>
<feature type="domain" description="Luciferase-like" evidence="5">
    <location>
        <begin position="38"/>
        <end position="236"/>
    </location>
</feature>
<proteinExistence type="predicted"/>
<evidence type="ECO:0000256" key="2">
    <source>
        <dbReference type="ARBA" id="ARBA00022643"/>
    </source>
</evidence>
<dbReference type="Gene3D" id="3.20.20.30">
    <property type="entry name" value="Luciferase-like domain"/>
    <property type="match status" value="1"/>
</dbReference>
<dbReference type="InterPro" id="IPR011251">
    <property type="entry name" value="Luciferase-like_dom"/>
</dbReference>
<accession>A0A9W3ZUI5</accession>
<dbReference type="EMBL" id="AP014864">
    <property type="protein sequence ID" value="BAR83394.1"/>
    <property type="molecule type" value="Genomic_DNA"/>
</dbReference>
<dbReference type="PANTHER" id="PTHR30011">
    <property type="entry name" value="ALKANESULFONATE MONOOXYGENASE-RELATED"/>
    <property type="match status" value="1"/>
</dbReference>
<evidence type="ECO:0000256" key="3">
    <source>
        <dbReference type="ARBA" id="ARBA00023002"/>
    </source>
</evidence>
<organism evidence="6 7">
    <name type="scientific">Bacillus thuringiensis subsp. tolworthi</name>
    <dbReference type="NCBI Taxonomy" id="1442"/>
    <lineage>
        <taxon>Bacteria</taxon>
        <taxon>Bacillati</taxon>
        <taxon>Bacillota</taxon>
        <taxon>Bacilli</taxon>
        <taxon>Bacillales</taxon>
        <taxon>Bacillaceae</taxon>
        <taxon>Bacillus</taxon>
        <taxon>Bacillus cereus group</taxon>
    </lineage>
</organism>
<protein>
    <submittedName>
        <fullName evidence="6">Luciferase-like monooxygenase</fullName>
    </submittedName>
</protein>
<dbReference type="Proteomes" id="UP000055316">
    <property type="component" value="Chromosome"/>
</dbReference>
<evidence type="ECO:0000256" key="4">
    <source>
        <dbReference type="ARBA" id="ARBA00023033"/>
    </source>
</evidence>
<dbReference type="InterPro" id="IPR036661">
    <property type="entry name" value="Luciferase-like_sf"/>
</dbReference>
<keyword evidence="3" id="KW-0560">Oxidoreductase</keyword>
<evidence type="ECO:0000313" key="7">
    <source>
        <dbReference type="Proteomes" id="UP000055316"/>
    </source>
</evidence>
<evidence type="ECO:0000313" key="6">
    <source>
        <dbReference type="EMBL" id="BAR83394.1"/>
    </source>
</evidence>
<dbReference type="InterPro" id="IPR020020">
    <property type="entry name" value="Luciferase-type_oxidoreductase"/>
</dbReference>
<dbReference type="SMR" id="A0A9W3ZUI5"/>
<keyword evidence="1" id="KW-0285">Flavoprotein</keyword>
<evidence type="ECO:0000259" key="5">
    <source>
        <dbReference type="Pfam" id="PF00296"/>
    </source>
</evidence>
<dbReference type="GO" id="GO:0004497">
    <property type="term" value="F:monooxygenase activity"/>
    <property type="evidence" value="ECO:0007669"/>
    <property type="project" value="UniProtKB-KW"/>
</dbReference>